<name>A0A5M8Q7J7_9BACT</name>
<evidence type="ECO:0000313" key="4">
    <source>
        <dbReference type="Proteomes" id="UP001570846"/>
    </source>
</evidence>
<organism evidence="1 3">
    <name type="scientific">Rufibacter glacialis</name>
    <dbReference type="NCBI Taxonomy" id="1259555"/>
    <lineage>
        <taxon>Bacteria</taxon>
        <taxon>Pseudomonadati</taxon>
        <taxon>Bacteroidota</taxon>
        <taxon>Cytophagia</taxon>
        <taxon>Cytophagales</taxon>
        <taxon>Hymenobacteraceae</taxon>
        <taxon>Rufibacter</taxon>
    </lineage>
</organism>
<evidence type="ECO:0000313" key="2">
    <source>
        <dbReference type="EMBL" id="MFA1771616.1"/>
    </source>
</evidence>
<dbReference type="Proteomes" id="UP001570846">
    <property type="component" value="Unassembled WGS sequence"/>
</dbReference>
<dbReference type="Proteomes" id="UP000323866">
    <property type="component" value="Unassembled WGS sequence"/>
</dbReference>
<dbReference type="AlphaFoldDB" id="A0A5M8Q7J7"/>
<reference evidence="1 3" key="2">
    <citation type="submission" date="2019-09" db="EMBL/GenBank/DDBJ databases">
        <title>A bacterium isolated from glacier soil.</title>
        <authorList>
            <person name="Liu Q."/>
        </authorList>
    </citation>
    <scope>NUCLEOTIDE SEQUENCE [LARGE SCALE GENOMIC DNA]</scope>
    <source>
        <strain evidence="1 3">MDT1-10-3</strain>
    </source>
</reference>
<accession>A0A5M8Q7J7</accession>
<dbReference type="EMBL" id="VKKZ01000023">
    <property type="protein sequence ID" value="KAA6431905.1"/>
    <property type="molecule type" value="Genomic_DNA"/>
</dbReference>
<sequence>MGADPKEYRELLALFRTGLAGGLISKEEVTVWADDIILREAEPDIFFIELSLAGTANEAISLLLGHLRSEQPVNGKALLGLLYRRLREGNGFDLVSRMMYGLADEPQFTELERGYLHHLSISYDLASDGITTQTYPLSSMIAS</sequence>
<keyword evidence="4" id="KW-1185">Reference proteome</keyword>
<dbReference type="EMBL" id="JBGOGF010000005">
    <property type="protein sequence ID" value="MFA1771616.1"/>
    <property type="molecule type" value="Genomic_DNA"/>
</dbReference>
<gene>
    <name evidence="2" type="ORF">ACD591_09960</name>
    <name evidence="1" type="ORF">FOE74_17510</name>
</gene>
<dbReference type="RefSeq" id="WP_149099924.1">
    <property type="nucleotide sequence ID" value="NZ_BMMG01000006.1"/>
</dbReference>
<evidence type="ECO:0000313" key="1">
    <source>
        <dbReference type="EMBL" id="KAA6431905.1"/>
    </source>
</evidence>
<evidence type="ECO:0000313" key="3">
    <source>
        <dbReference type="Proteomes" id="UP000323866"/>
    </source>
</evidence>
<reference evidence="1 3" key="1">
    <citation type="submission" date="2019-07" db="EMBL/GenBank/DDBJ databases">
        <authorList>
            <person name="Qu J.-H."/>
        </authorList>
    </citation>
    <scope>NUCLEOTIDE SEQUENCE [LARGE SCALE GENOMIC DNA]</scope>
    <source>
        <strain evidence="1 3">MDT1-10-3</strain>
    </source>
</reference>
<proteinExistence type="predicted"/>
<protein>
    <submittedName>
        <fullName evidence="1">Uncharacterized protein</fullName>
    </submittedName>
</protein>
<reference evidence="2 4" key="3">
    <citation type="submission" date="2024-08" db="EMBL/GenBank/DDBJ databases">
        <authorList>
            <person name="Wei W."/>
        </authorList>
    </citation>
    <scope>NUCLEOTIDE SEQUENCE [LARGE SCALE GENOMIC DNA]</scope>
    <source>
        <strain evidence="2 4">XU2</strain>
    </source>
</reference>
<dbReference type="OrthoDB" id="878460at2"/>
<comment type="caution">
    <text evidence="1">The sequence shown here is derived from an EMBL/GenBank/DDBJ whole genome shotgun (WGS) entry which is preliminary data.</text>
</comment>